<evidence type="ECO:0000313" key="3">
    <source>
        <dbReference type="Proteomes" id="UP000238701"/>
    </source>
</evidence>
<proteinExistence type="predicted"/>
<dbReference type="AlphaFoldDB" id="A0A2U3LDI1"/>
<feature type="signal peptide" evidence="1">
    <location>
        <begin position="1"/>
        <end position="20"/>
    </location>
</feature>
<evidence type="ECO:0008006" key="4">
    <source>
        <dbReference type="Google" id="ProtNLM"/>
    </source>
</evidence>
<reference evidence="3" key="1">
    <citation type="submission" date="2018-02" db="EMBL/GenBank/DDBJ databases">
        <authorList>
            <person name="Hausmann B."/>
        </authorList>
    </citation>
    <scope>NUCLEOTIDE SEQUENCE [LARGE SCALE GENOMIC DNA]</scope>
    <source>
        <strain evidence="3">Peat soil MAG SbA1</strain>
    </source>
</reference>
<evidence type="ECO:0000313" key="2">
    <source>
        <dbReference type="EMBL" id="SPF49981.1"/>
    </source>
</evidence>
<name>A0A2U3LDI1_9BACT</name>
<gene>
    <name evidence="2" type="ORF">SBA1_970018</name>
</gene>
<dbReference type="EMBL" id="OMOD01000196">
    <property type="protein sequence ID" value="SPF49981.1"/>
    <property type="molecule type" value="Genomic_DNA"/>
</dbReference>
<feature type="chain" id="PRO_5015675487" description="Lipoprotein" evidence="1">
    <location>
        <begin position="21"/>
        <end position="328"/>
    </location>
</feature>
<organism evidence="2 3">
    <name type="scientific">Candidatus Sulfotelmatobacter kueseliae</name>
    <dbReference type="NCBI Taxonomy" id="2042962"/>
    <lineage>
        <taxon>Bacteria</taxon>
        <taxon>Pseudomonadati</taxon>
        <taxon>Acidobacteriota</taxon>
        <taxon>Terriglobia</taxon>
        <taxon>Terriglobales</taxon>
        <taxon>Candidatus Korobacteraceae</taxon>
        <taxon>Candidatus Sulfotelmatobacter</taxon>
    </lineage>
</organism>
<dbReference type="Proteomes" id="UP000238701">
    <property type="component" value="Unassembled WGS sequence"/>
</dbReference>
<accession>A0A2U3LDI1</accession>
<keyword evidence="1" id="KW-0732">Signal</keyword>
<dbReference type="OrthoDB" id="120207at2"/>
<sequence>MRKAVIFLAVTILCGAGSHAQQIASTPQTPRQALMEMFFSKTPGTLVKHLPGAMREALEKSGALAKLQAYSLMASQFQAQGQNLQTFEAGPVLLTTEDPKTGQKVHITVENEAMHGDLDDIELSFQIYKNGQAQRTPFMPQITFSMKQEAQVWTLNEVSVTLHLPLADPDLLKAFTEGMKAGSTTNTATPTNITFPPHDESPVQPAGTDAMVLAAMRTILTAEVTYASSYPTVGFTCTLSSLDGFGGGEPNERQAMLINSGLASGKKYGFVFTLSGCTGTPATGFYLTAASNGTLDRRKAFCADQSGVIRSSDDGNAATCLASGVPVQ</sequence>
<evidence type="ECO:0000256" key="1">
    <source>
        <dbReference type="SAM" id="SignalP"/>
    </source>
</evidence>
<protein>
    <recommendedName>
        <fullName evidence="4">Lipoprotein</fullName>
    </recommendedName>
</protein>